<evidence type="ECO:0000313" key="1">
    <source>
        <dbReference type="EMBL" id="MCJ8743818.1"/>
    </source>
</evidence>
<name>A0ACC5Z6S7_9TELE</name>
<gene>
    <name evidence="1" type="ORF">PDJAM_G00098630</name>
</gene>
<evidence type="ECO:0000313" key="2">
    <source>
        <dbReference type="Proteomes" id="UP000830395"/>
    </source>
</evidence>
<accession>A0ACC5Z6S7</accession>
<comment type="caution">
    <text evidence="1">The sequence shown here is derived from an EMBL/GenBank/DDBJ whole genome shotgun (WGS) entry which is preliminary data.</text>
</comment>
<proteinExistence type="predicted"/>
<organism evidence="1 2">
    <name type="scientific">Pangasius djambal</name>
    <dbReference type="NCBI Taxonomy" id="1691987"/>
    <lineage>
        <taxon>Eukaryota</taxon>
        <taxon>Metazoa</taxon>
        <taxon>Chordata</taxon>
        <taxon>Craniata</taxon>
        <taxon>Vertebrata</taxon>
        <taxon>Euteleostomi</taxon>
        <taxon>Actinopterygii</taxon>
        <taxon>Neopterygii</taxon>
        <taxon>Teleostei</taxon>
        <taxon>Ostariophysi</taxon>
        <taxon>Siluriformes</taxon>
        <taxon>Pangasiidae</taxon>
        <taxon>Pangasius</taxon>
    </lineage>
</organism>
<protein>
    <submittedName>
        <fullName evidence="1">Uncharacterized protein</fullName>
    </submittedName>
</protein>
<dbReference type="EMBL" id="CM040993">
    <property type="protein sequence ID" value="MCJ8743818.1"/>
    <property type="molecule type" value="Genomic_DNA"/>
</dbReference>
<dbReference type="Proteomes" id="UP000830395">
    <property type="component" value="Chromosome 19"/>
</dbReference>
<keyword evidence="2" id="KW-1185">Reference proteome</keyword>
<sequence>MGNLKLFIPLFFCTTVFTLAKRYKSFQKYEYLYEAETLNTLNGAINGPKLSCKVEIEVPGTCHFIVHTRECTLSEVFNVDADGNPVFGPTAGAETFKAQMEKNPLKVIVESDNDIKLFPEDDELINILNIKRGIISALAVPVLQEEKNKKMPTIYGLCKTDYTVNTREDIATDVTLNRDLSRCDQFRPIRDHTSPLAIITGMHYPLAQLIRSKQTCSYKFDNEQKHMTSGVCTEDHLLVPFSYKGKYGVTSVGKQTLSLLGLTEYNERLFDHKEANMKTLHLDESVDMSPNQDENAILAVLRELSGLSHTSNGQKRAHLAYKLVATIRKMNADTLSAALPEALEISPSLTYQALFQCGTPECSSALMQVLRTFKSSSTEIDAAVYAMGMVPNPSRVLVKEMLEMAKFKSSKLIYYATSNAVRRLYKAEGRVTPEIQAVADYTLENIGDCTGDQEHIYLTLRIPFPHMLDDALTYLKTTDIKEIIDDLNKLIEAFVKSVKSFEYNSFVDGANQKLSEFTVELNNLIVSLELPQKLEATREFINYALSSMSFLEELKSAKVSDIIKTVKNLIDTLVLNDIKTIAEKFKQDIIDMDIRGELLQALQKVSDIYNKVLSVLTNAFNDYVEVATKVLGDQQIVTELKQIIDNLAKALKTSEIEIPSFTVPLTDLVLPPRKFSLQQLQEAEFPVQFNLPQFTILGSYTVPAITITYDNIKQRLIELADFIINFNIEIIDNNVYIGKLTVNLPDLSTFRLPVVTLPHISLPAIPKLNDNHILDIPLQIPEIKLPKIPNTLILPAFGKLHGRIRFSSPIYALSTFVEVQNSTGSEQMHHFIALINSVGESSSFKILNYNLDATMRIGLPRMSRVIIADTLKFIHSAVTVEHQASVTLYGLSAQATAQTTVRVTTTPYTADIINKAFFAAEGGMTASFDTTYKHRVNIPFLLLTSEAALTQSAVVLQKDATIRLTVGNAGTGTFALSGYTDEVTHKSDLLCTIAPTSVKLTFTGDTDSAVLKFKETLSVEAVALSHIYFNGRIETQSLLIKNSVMAASGMAHLGSMKVEVEATHNTELMGAVSGTLSNAVNIKVHPTEVIVDIQNKGNGKVSLQEFLSTKFDLQNDYALILNSKKQHINTAALLHFSQNKYSYNFTIDNNNVETAIYTAVNGEADLEFLTVPISIPEIVIPVIDLTIPAINDVNLYESSGLKFLYTTKPTVDVNAKIVYQKSRFAPVIDLGFISVPALGNLISEMSFKTSIFNLITNAGIYGDNGLVIRIAATSTSVFEELKAKLEGTSSLTLKRGLKLANALSLKNAYIEGTHNSTLTVSPENLEAAVAVTTVANMSLPILSIEINHKLHADTKTHPNAASTLTIKQKFDLPIIKAVGIGAIEHTLKADRVAPYITIESTTKGMIDGMFLETGIVKGHLDNEATMHMSGEVLRSKLKTICNVNVNHGDLKVEFDVNENFDMESTLSRVYTVMNIISNNEVNIATFNTKGKHAAKASVDLAPMSSLIADVEFDLSQPTTLGDFTIYEKTVVDMTLFKQKISYSTKMVSPVYTTNIVVEMEGDAPIFKVVFKSSSKSPVVLLEYNLDSYLSTAMENEVLNARAKAFLEHNDFTIDFNSIFTPSDPSHTLNFDITSKTFTDVNLRYAAKREGVTASISSPSAGFLGFQLQGKIPSQLTSRLYGHYASVPENDIDILILNVANGDEKIHFQADCNLEAPKEMLLGLKKRLPFITSTITNFAEKYGILGAINGLRTALVSALTEAYTISYTHAPDLSQLSVLFRNVVVQHQKAIQQLLNAVVTFLRETQIKLPGIKQTTLPEICQQIKSSIAVLFEEFINAINDNLKAHFSSTVKTIRIVLPNGETLTGDEILGYMENALTHSVNIIKQLESSDVILEKLGQALQEVVEKIQEFIDMIQSDFLDKVAAKINTLYTNNTRLVSNLIEEVNHLLNTDSLNVFVDRCMELVLFMVKEFKNIVYRVFPTDPEALVNVHNGRLKMDISFPFYQ</sequence>
<reference evidence="1" key="1">
    <citation type="submission" date="2020-02" db="EMBL/GenBank/DDBJ databases">
        <title>Genome sequencing of the panga catfish, Pangasius djambal.</title>
        <authorList>
            <person name="Wen M."/>
            <person name="Zahm M."/>
            <person name="Roques C."/>
            <person name="Cabau C."/>
            <person name="Klopp C."/>
            <person name="Donnadieu C."/>
            <person name="Jouanno E."/>
            <person name="Avarre J.-C."/>
            <person name="Campet M."/>
            <person name="Ha T."/>
            <person name="Dugue R."/>
            <person name="Lampietro C."/>
            <person name="Louis A."/>
            <person name="Herpin A."/>
            <person name="Echchiki A."/>
            <person name="Berthelot C."/>
            <person name="Parey E."/>
            <person name="Roest-Crollius H."/>
            <person name="Braasch I."/>
            <person name="Postlethwait J.H."/>
            <person name="Bobe J."/>
            <person name="Montfort J."/>
            <person name="Bouchez O."/>
            <person name="Begum T."/>
            <person name="Schartl M."/>
            <person name="Gustiano R."/>
            <person name="Guiguen Y."/>
        </authorList>
    </citation>
    <scope>NUCLEOTIDE SEQUENCE</scope>
    <source>
        <strain evidence="1">Pdj_M5554</strain>
    </source>
</reference>